<dbReference type="AlphaFoldDB" id="A0A0B7FHT2"/>
<dbReference type="Gene3D" id="3.30.70.80">
    <property type="entry name" value="Peptidase S8 propeptide/proteinase inhibitor I9"/>
    <property type="match status" value="1"/>
</dbReference>
<dbReference type="InterPro" id="IPR037045">
    <property type="entry name" value="S8pro/Inhibitor_I9_sf"/>
</dbReference>
<reference evidence="1 2" key="1">
    <citation type="submission" date="2014-11" db="EMBL/GenBank/DDBJ databases">
        <authorList>
            <person name="Wibberg Daniel"/>
        </authorList>
    </citation>
    <scope>NUCLEOTIDE SEQUENCE [LARGE SCALE GENOMIC DNA]</scope>
    <source>
        <strain evidence="1">Rhizoctonia solani AG1-IB 7/3/14</strain>
    </source>
</reference>
<proteinExistence type="predicted"/>
<organism evidence="1 2">
    <name type="scientific">Thanatephorus cucumeris (strain AG1-IB / isolate 7/3/14)</name>
    <name type="common">Lettuce bottom rot fungus</name>
    <name type="synonym">Rhizoctonia solani</name>
    <dbReference type="NCBI Taxonomy" id="1108050"/>
    <lineage>
        <taxon>Eukaryota</taxon>
        <taxon>Fungi</taxon>
        <taxon>Dikarya</taxon>
        <taxon>Basidiomycota</taxon>
        <taxon>Agaricomycotina</taxon>
        <taxon>Agaricomycetes</taxon>
        <taxon>Cantharellales</taxon>
        <taxon>Ceratobasidiaceae</taxon>
        <taxon>Rhizoctonia</taxon>
        <taxon>Rhizoctonia solani AG-1</taxon>
    </lineage>
</organism>
<accession>A0A0B7FHT2</accession>
<dbReference type="Proteomes" id="UP000059188">
    <property type="component" value="Unassembled WGS sequence"/>
</dbReference>
<sequence>MTNVCLVWFKESATKEQIGEYLNGVIENGATIKHAYESLGGVALEMEGICSTASFLEHDIVSSIEPDQPMTTFAKFRRDFY</sequence>
<gene>
    <name evidence="1" type="ORF">RSOLAG1IB_07843</name>
</gene>
<keyword evidence="2" id="KW-1185">Reference proteome</keyword>
<evidence type="ECO:0008006" key="3">
    <source>
        <dbReference type="Google" id="ProtNLM"/>
    </source>
</evidence>
<dbReference type="SUPFAM" id="SSF54897">
    <property type="entry name" value="Protease propeptides/inhibitors"/>
    <property type="match status" value="1"/>
</dbReference>
<name>A0A0B7FHT2_THACB</name>
<evidence type="ECO:0000313" key="2">
    <source>
        <dbReference type="Proteomes" id="UP000059188"/>
    </source>
</evidence>
<evidence type="ECO:0000313" key="1">
    <source>
        <dbReference type="EMBL" id="CEL56494.1"/>
    </source>
</evidence>
<protein>
    <recommendedName>
        <fullName evidence="3">Inhibitor I9 domain-containing protein</fullName>
    </recommendedName>
</protein>
<dbReference type="EMBL" id="LN679122">
    <property type="protein sequence ID" value="CEL56494.1"/>
    <property type="molecule type" value="Genomic_DNA"/>
</dbReference>